<feature type="region of interest" description="Disordered" evidence="4">
    <location>
        <begin position="1"/>
        <end position="43"/>
    </location>
</feature>
<evidence type="ECO:0000256" key="2">
    <source>
        <dbReference type="ARBA" id="ARBA00022771"/>
    </source>
</evidence>
<evidence type="ECO:0000256" key="4">
    <source>
        <dbReference type="SAM" id="MobiDB-lite"/>
    </source>
</evidence>
<feature type="domain" description="Zinc finger PHD-type" evidence="5">
    <location>
        <begin position="155"/>
        <end position="254"/>
    </location>
</feature>
<dbReference type="OrthoDB" id="5863171at2759"/>
<dbReference type="EMBL" id="AWTV01000010">
    <property type="protein sequence ID" value="KIH87087.1"/>
    <property type="molecule type" value="Genomic_DNA"/>
</dbReference>
<sequence length="595" mass="62758">MMHLDDHRRLLSMPPAQPLALSSLLTPPTPASRGRRSYTPQFSSAAAQAILERFRTSRRDEVDGNSIAEHDPTSIVVGGSATPPSEAEPRTMPMPVRKKRGRRRGGHDSDNIANFDNTAVMMLASPTPSSPPSRASSYAGSVLSGVCAAAARKPVCTVCERPARSTLNPLVSCCGCRRCWHRLCHDPVIADHVAAAAAAWASAGAVTANGVLEIENGDGVDGNGNGVETRTLDTTGATAAGAVPSSGWSCPACTAAAATRHTERLARRACAERPPDALRVPARPPPPTHHDLSRRTPQQRRAYLARLARPDLQAWLLYAMAQHPDLAVYPPLPPMPPTPKVDAQPTAATAATAAMAAMAGRASGHAGRGAQGSSLRRGPGRPPRGFLPPLPLLPASGRVAMSAVYKATSTSPTFRQSVIKSLRHKHRDFVAAAEAAERAARIAAGLPVKRKRGRPPKVRPLEDERLLLLPQEPSTAVSTAVSTAQTPQAAQTARPTRPRLVDPAHIPAFVPTPVDPDEEDPTGLMAGWPKPGQGLYARLGPDWLPSTASKNGDNTGQDNTGGDALVDSNDHASFSSMVFSGGRKIMENGQPVLVL</sequence>
<dbReference type="SUPFAM" id="SSF57903">
    <property type="entry name" value="FYVE/PHD zinc finger"/>
    <property type="match status" value="1"/>
</dbReference>
<dbReference type="InterPro" id="IPR001965">
    <property type="entry name" value="Znf_PHD"/>
</dbReference>
<evidence type="ECO:0000256" key="1">
    <source>
        <dbReference type="ARBA" id="ARBA00022723"/>
    </source>
</evidence>
<dbReference type="VEuPathDB" id="FungiDB:SPBR_04858"/>
<dbReference type="Gene3D" id="3.30.40.10">
    <property type="entry name" value="Zinc/RING finger domain, C3HC4 (zinc finger)"/>
    <property type="match status" value="1"/>
</dbReference>
<feature type="compositionally biased region" description="Basic and acidic residues" evidence="4">
    <location>
        <begin position="58"/>
        <end position="72"/>
    </location>
</feature>
<dbReference type="SMART" id="SM00249">
    <property type="entry name" value="PHD"/>
    <property type="match status" value="1"/>
</dbReference>
<reference evidence="6 7" key="1">
    <citation type="journal article" date="2014" name="BMC Genomics">
        <title>Comparative genomics of the major fungal agents of human and animal Sporotrichosis: Sporothrix schenckii and Sporothrix brasiliensis.</title>
        <authorList>
            <person name="Teixeira M.M."/>
            <person name="de Almeida L.G."/>
            <person name="Kubitschek-Barreira P."/>
            <person name="Alves F.L."/>
            <person name="Kioshima E.S."/>
            <person name="Abadio A.K."/>
            <person name="Fernandes L."/>
            <person name="Derengowski L.S."/>
            <person name="Ferreira K.S."/>
            <person name="Souza R.C."/>
            <person name="Ruiz J.C."/>
            <person name="de Andrade N.C."/>
            <person name="Paes H.C."/>
            <person name="Nicola A.M."/>
            <person name="Albuquerque P."/>
            <person name="Gerber A.L."/>
            <person name="Martins V.P."/>
            <person name="Peconick L.D."/>
            <person name="Neto A.V."/>
            <person name="Chaucanez C.B."/>
            <person name="Silva P.A."/>
            <person name="Cunha O.L."/>
            <person name="de Oliveira F.F."/>
            <person name="dos Santos T.C."/>
            <person name="Barros A.L."/>
            <person name="Soares M.A."/>
            <person name="de Oliveira L.M."/>
            <person name="Marini M.M."/>
            <person name="Villalobos-Duno H."/>
            <person name="Cunha M.M."/>
            <person name="de Hoog S."/>
            <person name="da Silveira J.F."/>
            <person name="Henrissat B."/>
            <person name="Nino-Vega G.A."/>
            <person name="Cisalpino P.S."/>
            <person name="Mora-Montes H.M."/>
            <person name="Almeida S.R."/>
            <person name="Stajich J.E."/>
            <person name="Lopes-Bezerra L.M."/>
            <person name="Vasconcelos A.T."/>
            <person name="Felipe M.S."/>
        </authorList>
    </citation>
    <scope>NUCLEOTIDE SEQUENCE [LARGE SCALE GENOMIC DNA]</scope>
    <source>
        <strain evidence="6 7">5110</strain>
    </source>
</reference>
<evidence type="ECO:0000256" key="3">
    <source>
        <dbReference type="ARBA" id="ARBA00022833"/>
    </source>
</evidence>
<dbReference type="AlphaFoldDB" id="A0A0C2IPU1"/>
<keyword evidence="1" id="KW-0479">Metal-binding</keyword>
<dbReference type="Proteomes" id="UP000031575">
    <property type="component" value="Unassembled WGS sequence"/>
</dbReference>
<dbReference type="InterPro" id="IPR013083">
    <property type="entry name" value="Znf_RING/FYVE/PHD"/>
</dbReference>
<evidence type="ECO:0000259" key="5">
    <source>
        <dbReference type="SMART" id="SM00249"/>
    </source>
</evidence>
<evidence type="ECO:0000313" key="7">
    <source>
        <dbReference type="Proteomes" id="UP000031575"/>
    </source>
</evidence>
<feature type="compositionally biased region" description="Low complexity" evidence="4">
    <location>
        <begin position="551"/>
        <end position="563"/>
    </location>
</feature>
<dbReference type="InterPro" id="IPR011011">
    <property type="entry name" value="Znf_FYVE_PHD"/>
</dbReference>
<feature type="region of interest" description="Disordered" evidence="4">
    <location>
        <begin position="58"/>
        <end position="113"/>
    </location>
</feature>
<keyword evidence="3" id="KW-0862">Zinc</keyword>
<gene>
    <name evidence="6" type="ORF">SPBR_04858</name>
</gene>
<feature type="region of interest" description="Disordered" evidence="4">
    <location>
        <begin position="273"/>
        <end position="297"/>
    </location>
</feature>
<feature type="compositionally biased region" description="Pro residues" evidence="4">
    <location>
        <begin position="380"/>
        <end position="391"/>
    </location>
</feature>
<accession>A0A0C2IPU1</accession>
<feature type="compositionally biased region" description="Basic residues" evidence="4">
    <location>
        <begin position="96"/>
        <end position="105"/>
    </location>
</feature>
<protein>
    <recommendedName>
        <fullName evidence="5">Zinc finger PHD-type domain-containing protein</fullName>
    </recommendedName>
</protein>
<feature type="compositionally biased region" description="Low complexity" evidence="4">
    <location>
        <begin position="11"/>
        <end position="26"/>
    </location>
</feature>
<organism evidence="6 7">
    <name type="scientific">Sporothrix brasiliensis 5110</name>
    <dbReference type="NCBI Taxonomy" id="1398154"/>
    <lineage>
        <taxon>Eukaryota</taxon>
        <taxon>Fungi</taxon>
        <taxon>Dikarya</taxon>
        <taxon>Ascomycota</taxon>
        <taxon>Pezizomycotina</taxon>
        <taxon>Sordariomycetes</taxon>
        <taxon>Sordariomycetidae</taxon>
        <taxon>Ophiostomatales</taxon>
        <taxon>Ophiostomataceae</taxon>
        <taxon>Sporothrix</taxon>
    </lineage>
</organism>
<dbReference type="HOGENOM" id="CLU_454296_0_0_1"/>
<proteinExistence type="predicted"/>
<feature type="region of interest" description="Disordered" evidence="4">
    <location>
        <begin position="541"/>
        <end position="566"/>
    </location>
</feature>
<evidence type="ECO:0000313" key="6">
    <source>
        <dbReference type="EMBL" id="KIH87087.1"/>
    </source>
</evidence>
<name>A0A0C2IPU1_9PEZI</name>
<dbReference type="GO" id="GO:0008270">
    <property type="term" value="F:zinc ion binding"/>
    <property type="evidence" value="ECO:0007669"/>
    <property type="project" value="UniProtKB-KW"/>
</dbReference>
<dbReference type="RefSeq" id="XP_040615097.1">
    <property type="nucleotide sequence ID" value="XM_040763135.1"/>
</dbReference>
<dbReference type="GeneID" id="63678056"/>
<comment type="caution">
    <text evidence="6">The sequence shown here is derived from an EMBL/GenBank/DDBJ whole genome shotgun (WGS) entry which is preliminary data.</text>
</comment>
<keyword evidence="7" id="KW-1185">Reference proteome</keyword>
<keyword evidence="2" id="KW-0863">Zinc-finger</keyword>
<feature type="region of interest" description="Disordered" evidence="4">
    <location>
        <begin position="360"/>
        <end position="391"/>
    </location>
</feature>